<accession>A0A8J6QD08</accession>
<keyword evidence="1" id="KW-0472">Membrane</keyword>
<feature type="transmembrane region" description="Helical" evidence="1">
    <location>
        <begin position="23"/>
        <end position="47"/>
    </location>
</feature>
<evidence type="ECO:0000313" key="3">
    <source>
        <dbReference type="Proteomes" id="UP000602057"/>
    </source>
</evidence>
<sequence length="202" mass="22566">MESKDYLKDISEIKNLMNKSSRFISLSGLSGVMAGIYALIGAAYAYWLVSNSKQEYLILDGTVFKLVLLDLFLVALFSIVTAVILTTRKAKKNSSKIWDASSKRLLINFLIPLVAGGLYILIILGNQKYGQTGALMLIFYGLALINAAKYSIGDIRYLGIIEIILGLVAALLPGYGFWFWVLGFGIMHIIYGTWMYFKYDKN</sequence>
<dbReference type="AlphaFoldDB" id="A0A8J6QD08"/>
<comment type="caution">
    <text evidence="2">The sequence shown here is derived from an EMBL/GenBank/DDBJ whole genome shotgun (WGS) entry which is preliminary data.</text>
</comment>
<proteinExistence type="predicted"/>
<reference evidence="2" key="1">
    <citation type="journal article" date="2013" name="Int. J. Syst. Evol. Microbiol.">
        <title>Aestuariibaculum suncheonense gen. nov., sp. nov., a marine bacterium of the family Flavobacteriaceae isolated from a tidal flat and emended descriptions of the genera Gaetbulibacter and Tamlana.</title>
        <authorList>
            <person name="Jeong S.H."/>
            <person name="Park M.S."/>
            <person name="Jin H.M."/>
            <person name="Lee K."/>
            <person name="Park W."/>
            <person name="Jeon C.O."/>
        </authorList>
    </citation>
    <scope>NUCLEOTIDE SEQUENCE</scope>
    <source>
        <strain evidence="2">SC17</strain>
    </source>
</reference>
<feature type="transmembrane region" description="Helical" evidence="1">
    <location>
        <begin position="67"/>
        <end position="85"/>
    </location>
</feature>
<dbReference type="EMBL" id="JACVXC010000001">
    <property type="protein sequence ID" value="MBD0834492.1"/>
    <property type="molecule type" value="Genomic_DNA"/>
</dbReference>
<organism evidence="2 3">
    <name type="scientific">Aestuariibaculum suncheonense</name>
    <dbReference type="NCBI Taxonomy" id="1028745"/>
    <lineage>
        <taxon>Bacteria</taxon>
        <taxon>Pseudomonadati</taxon>
        <taxon>Bacteroidota</taxon>
        <taxon>Flavobacteriia</taxon>
        <taxon>Flavobacteriales</taxon>
        <taxon>Flavobacteriaceae</taxon>
    </lineage>
</organism>
<keyword evidence="1" id="KW-1133">Transmembrane helix</keyword>
<feature type="transmembrane region" description="Helical" evidence="1">
    <location>
        <begin position="155"/>
        <end position="172"/>
    </location>
</feature>
<evidence type="ECO:0000256" key="1">
    <source>
        <dbReference type="SAM" id="Phobius"/>
    </source>
</evidence>
<feature type="transmembrane region" description="Helical" evidence="1">
    <location>
        <begin position="178"/>
        <end position="197"/>
    </location>
</feature>
<keyword evidence="1" id="KW-0812">Transmembrane</keyword>
<evidence type="ECO:0000313" key="2">
    <source>
        <dbReference type="EMBL" id="MBD0834492.1"/>
    </source>
</evidence>
<keyword evidence="3" id="KW-1185">Reference proteome</keyword>
<feature type="transmembrane region" description="Helical" evidence="1">
    <location>
        <begin position="105"/>
        <end position="124"/>
    </location>
</feature>
<feature type="transmembrane region" description="Helical" evidence="1">
    <location>
        <begin position="130"/>
        <end position="148"/>
    </location>
</feature>
<protein>
    <submittedName>
        <fullName evidence="2">Uncharacterized protein</fullName>
    </submittedName>
</protein>
<dbReference type="RefSeq" id="WP_188214961.1">
    <property type="nucleotide sequence ID" value="NZ_BAABGH010000004.1"/>
</dbReference>
<reference evidence="2" key="2">
    <citation type="submission" date="2020-09" db="EMBL/GenBank/DDBJ databases">
        <authorList>
            <person name="Wu Z."/>
        </authorList>
    </citation>
    <scope>NUCLEOTIDE SEQUENCE</scope>
    <source>
        <strain evidence="2">SC17</strain>
    </source>
</reference>
<gene>
    <name evidence="2" type="ORF">ICJ84_03480</name>
</gene>
<name>A0A8J6QD08_9FLAO</name>
<dbReference type="Proteomes" id="UP000602057">
    <property type="component" value="Unassembled WGS sequence"/>
</dbReference>